<dbReference type="PANTHER" id="PTHR47844:SF1">
    <property type="entry name" value="EXOSTOSIN-LIKE 2"/>
    <property type="match status" value="1"/>
</dbReference>
<feature type="transmembrane region" description="Helical" evidence="8">
    <location>
        <begin position="181"/>
        <end position="201"/>
    </location>
</feature>
<evidence type="ECO:0000256" key="3">
    <source>
        <dbReference type="ARBA" id="ARBA00022679"/>
    </source>
</evidence>
<keyword evidence="3" id="KW-0808">Transferase</keyword>
<protein>
    <recommendedName>
        <fullName evidence="11">Glycosyltransferase 2-like domain-containing protein</fullName>
    </recommendedName>
</protein>
<name>A0A4Z1FJH7_9HELO</name>
<dbReference type="SUPFAM" id="SSF53448">
    <property type="entry name" value="Nucleotide-diphospho-sugar transferases"/>
    <property type="match status" value="1"/>
</dbReference>
<keyword evidence="7" id="KW-0325">Glycoprotein</keyword>
<feature type="transmembrane region" description="Helical" evidence="8">
    <location>
        <begin position="493"/>
        <end position="516"/>
    </location>
</feature>
<keyword evidence="6 8" id="KW-0472">Membrane</keyword>
<keyword evidence="10" id="KW-1185">Reference proteome</keyword>
<dbReference type="Gene3D" id="3.90.550.10">
    <property type="entry name" value="Spore Coat Polysaccharide Biosynthesis Protein SpsA, Chain A"/>
    <property type="match status" value="1"/>
</dbReference>
<dbReference type="AlphaFoldDB" id="A0A4Z1FJH7"/>
<evidence type="ECO:0000313" key="9">
    <source>
        <dbReference type="EMBL" id="TGO22773.1"/>
    </source>
</evidence>
<dbReference type="EMBL" id="PQXI01000155">
    <property type="protein sequence ID" value="TGO22773.1"/>
    <property type="molecule type" value="Genomic_DNA"/>
</dbReference>
<comment type="caution">
    <text evidence="9">The sequence shown here is derived from an EMBL/GenBank/DDBJ whole genome shotgun (WGS) entry which is preliminary data.</text>
</comment>
<dbReference type="InterPro" id="IPR052427">
    <property type="entry name" value="Glycosyltrans_GT2/GT47"/>
</dbReference>
<organism evidence="9 10">
    <name type="scientific">Botrytis paeoniae</name>
    <dbReference type="NCBI Taxonomy" id="278948"/>
    <lineage>
        <taxon>Eukaryota</taxon>
        <taxon>Fungi</taxon>
        <taxon>Dikarya</taxon>
        <taxon>Ascomycota</taxon>
        <taxon>Pezizomycotina</taxon>
        <taxon>Leotiomycetes</taxon>
        <taxon>Helotiales</taxon>
        <taxon>Sclerotiniaceae</taxon>
        <taxon>Botrytis</taxon>
    </lineage>
</organism>
<dbReference type="Proteomes" id="UP000297910">
    <property type="component" value="Unassembled WGS sequence"/>
</dbReference>
<dbReference type="Pfam" id="PF13641">
    <property type="entry name" value="Glyco_tranf_2_3"/>
    <property type="match status" value="1"/>
</dbReference>
<evidence type="ECO:0000256" key="7">
    <source>
        <dbReference type="ARBA" id="ARBA00023180"/>
    </source>
</evidence>
<evidence type="ECO:0000256" key="1">
    <source>
        <dbReference type="ARBA" id="ARBA00004370"/>
    </source>
</evidence>
<dbReference type="PANTHER" id="PTHR47844">
    <property type="entry name" value="SYNTHASE CPS1, PUTATIVE (AFU_ORTHOLOGUE AFUA_7G02500)-RELATED"/>
    <property type="match status" value="1"/>
</dbReference>
<proteinExistence type="predicted"/>
<keyword evidence="2" id="KW-0328">Glycosyltransferase</keyword>
<dbReference type="InterPro" id="IPR029044">
    <property type="entry name" value="Nucleotide-diphossugar_trans"/>
</dbReference>
<feature type="transmembrane region" description="Helical" evidence="8">
    <location>
        <begin position="528"/>
        <end position="547"/>
    </location>
</feature>
<evidence type="ECO:0000256" key="2">
    <source>
        <dbReference type="ARBA" id="ARBA00022676"/>
    </source>
</evidence>
<dbReference type="GO" id="GO:0016020">
    <property type="term" value="C:membrane"/>
    <property type="evidence" value="ECO:0007669"/>
    <property type="project" value="UniProtKB-SubCell"/>
</dbReference>
<keyword evidence="5 8" id="KW-1133">Transmembrane helix</keyword>
<evidence type="ECO:0000256" key="8">
    <source>
        <dbReference type="SAM" id="Phobius"/>
    </source>
</evidence>
<feature type="transmembrane region" description="Helical" evidence="8">
    <location>
        <begin position="111"/>
        <end position="130"/>
    </location>
</feature>
<feature type="transmembrane region" description="Helical" evidence="8">
    <location>
        <begin position="142"/>
        <end position="161"/>
    </location>
</feature>
<evidence type="ECO:0000256" key="5">
    <source>
        <dbReference type="ARBA" id="ARBA00022989"/>
    </source>
</evidence>
<evidence type="ECO:0000313" key="10">
    <source>
        <dbReference type="Proteomes" id="UP000297910"/>
    </source>
</evidence>
<dbReference type="GO" id="GO:0016757">
    <property type="term" value="F:glycosyltransferase activity"/>
    <property type="evidence" value="ECO:0007669"/>
    <property type="project" value="UniProtKB-KW"/>
</dbReference>
<evidence type="ECO:0000256" key="4">
    <source>
        <dbReference type="ARBA" id="ARBA00022692"/>
    </source>
</evidence>
<sequence length="602" mass="68047">MSNTILEEMKDGAATIFDAITEAQENEELGTGLQAINQELGRLSERSSLGNLLRIVVFVLRTPLLMISSLPFLTYSIPQSIASFIVVPGQILLSIPGVIQKFLGLAFDPTLASFSATKIIGGLFFILVSLPNTKLRRGVEALHNFLCWAPIYSAVLLLSSSSEASRELLATLHEFFVANPWSAAFVFLFVFKFLKVVVHLFSYNFLSSYKLPPLHPAIVPSDVTVIIATVGDFADEFVRTIDLVLENHPAKIIISTVGTEKLIQARRVVERIMREKRLPGRKIEVIAVHQPSKRVQYVQASLQVRTGLIAYVDDHVFWPPTFLQSVLAEFEDPAVGIVETCKHVIREPGDNWSDSLRNFFACIYLERHNYELTSTYNIDGGLWVVSGIACLVRTDIVQTVDYRTKFLSETFLGAGPVNCDDDNFNTRYMINHGYKTVFHNRPEALIETTLGTSGGWSKFYQQLLRWSRSIWRSHFKTILIDGTCWKFCSWTSYAMFVSGLLNISIIYDFLLFFTLFKSEYYTENNHAGAYLLWALLLSRMIKPWSYYIRNKHEMWWAVPAELLFGYFHGIIRLNALLTCRDIGWGGGDLTGLAPAAGAVRRP</sequence>
<keyword evidence="4 8" id="KW-0812">Transmembrane</keyword>
<accession>A0A4Z1FJH7</accession>
<reference evidence="9 10" key="1">
    <citation type="submission" date="2017-12" db="EMBL/GenBank/DDBJ databases">
        <title>Comparative genomics of Botrytis spp.</title>
        <authorList>
            <person name="Valero-Jimenez C.A."/>
            <person name="Tapia P."/>
            <person name="Veloso J."/>
            <person name="Silva-Moreno E."/>
            <person name="Staats M."/>
            <person name="Valdes J.H."/>
            <person name="Van Kan J.A.L."/>
        </authorList>
    </citation>
    <scope>NUCLEOTIDE SEQUENCE [LARGE SCALE GENOMIC DNA]</scope>
    <source>
        <strain evidence="9 10">Bp0003</strain>
    </source>
</reference>
<feature type="transmembrane region" description="Helical" evidence="8">
    <location>
        <begin position="52"/>
        <end position="73"/>
    </location>
</feature>
<evidence type="ECO:0000256" key="6">
    <source>
        <dbReference type="ARBA" id="ARBA00023136"/>
    </source>
</evidence>
<evidence type="ECO:0008006" key="11">
    <source>
        <dbReference type="Google" id="ProtNLM"/>
    </source>
</evidence>
<comment type="subcellular location">
    <subcellularLocation>
        <location evidence="1">Membrane</location>
    </subcellularLocation>
</comment>
<gene>
    <name evidence="9" type="ORF">BPAE_0155g00110</name>
</gene>